<dbReference type="AlphaFoldDB" id="A0A5A7SZ79"/>
<feature type="domain" description="Reverse transcriptase Ty1/copia-type" evidence="1">
    <location>
        <begin position="1"/>
        <end position="143"/>
    </location>
</feature>
<dbReference type="Pfam" id="PF07727">
    <property type="entry name" value="RVT_2"/>
    <property type="match status" value="1"/>
</dbReference>
<dbReference type="SUPFAM" id="SSF56672">
    <property type="entry name" value="DNA/RNA polymerases"/>
    <property type="match status" value="1"/>
</dbReference>
<dbReference type="STRING" id="1194695.A0A5A7SZ79"/>
<evidence type="ECO:0000259" key="1">
    <source>
        <dbReference type="Pfam" id="PF07727"/>
    </source>
</evidence>
<proteinExistence type="predicted"/>
<dbReference type="InterPro" id="IPR013103">
    <property type="entry name" value="RVT_2"/>
</dbReference>
<evidence type="ECO:0000313" key="5">
    <source>
        <dbReference type="Proteomes" id="UP000321947"/>
    </source>
</evidence>
<protein>
    <submittedName>
        <fullName evidence="2 3">Mitochondrial protein</fullName>
    </submittedName>
</protein>
<dbReference type="EMBL" id="SSTE01019881">
    <property type="protein sequence ID" value="KAA0035933.1"/>
    <property type="molecule type" value="Genomic_DNA"/>
</dbReference>
<dbReference type="Proteomes" id="UP000321947">
    <property type="component" value="Unassembled WGS sequence"/>
</dbReference>
<sequence>MDVKNMFLNETLSKEVYMKPPPGYTLSPQKVCLLCRTLYDLKHASRAWFATFNSTITQLWFTSSSHDSTLFTRQTSSGIVLLLLYVDDMIITGDDLQVIFDLQCYLGKHFEMKDLGFTYFLGLEISSLANGYYLSLISSVDVVLLTLLHPQCR</sequence>
<evidence type="ECO:0000313" key="3">
    <source>
        <dbReference type="EMBL" id="TYK19083.1"/>
    </source>
</evidence>
<comment type="caution">
    <text evidence="2">The sequence shown here is derived from an EMBL/GenBank/DDBJ whole genome shotgun (WGS) entry which is preliminary data.</text>
</comment>
<evidence type="ECO:0000313" key="4">
    <source>
        <dbReference type="Proteomes" id="UP000321393"/>
    </source>
</evidence>
<dbReference type="OrthoDB" id="128382at2759"/>
<gene>
    <name evidence="3" type="ORF">E5676_scaffold529G00540</name>
    <name evidence="2" type="ORF">E6C27_scaffold56G001140</name>
</gene>
<dbReference type="Proteomes" id="UP000321393">
    <property type="component" value="Unassembled WGS sequence"/>
</dbReference>
<organism evidence="2 4">
    <name type="scientific">Cucumis melo var. makuwa</name>
    <name type="common">Oriental melon</name>
    <dbReference type="NCBI Taxonomy" id="1194695"/>
    <lineage>
        <taxon>Eukaryota</taxon>
        <taxon>Viridiplantae</taxon>
        <taxon>Streptophyta</taxon>
        <taxon>Embryophyta</taxon>
        <taxon>Tracheophyta</taxon>
        <taxon>Spermatophyta</taxon>
        <taxon>Magnoliopsida</taxon>
        <taxon>eudicotyledons</taxon>
        <taxon>Gunneridae</taxon>
        <taxon>Pentapetalae</taxon>
        <taxon>rosids</taxon>
        <taxon>fabids</taxon>
        <taxon>Cucurbitales</taxon>
        <taxon>Cucurbitaceae</taxon>
        <taxon>Benincaseae</taxon>
        <taxon>Cucumis</taxon>
    </lineage>
</organism>
<reference evidence="4 5" key="1">
    <citation type="submission" date="2019-08" db="EMBL/GenBank/DDBJ databases">
        <title>Draft genome sequences of two oriental melons (Cucumis melo L. var makuwa).</title>
        <authorList>
            <person name="Kwon S.-Y."/>
        </authorList>
    </citation>
    <scope>NUCLEOTIDE SEQUENCE [LARGE SCALE GENOMIC DNA]</scope>
    <source>
        <strain evidence="5">cv. Chang Bougi</strain>
        <strain evidence="4">cv. SW 3</strain>
        <tissue evidence="2">Leaf</tissue>
    </source>
</reference>
<accession>A0A5A7SZ79</accession>
<evidence type="ECO:0000313" key="2">
    <source>
        <dbReference type="EMBL" id="KAA0035933.1"/>
    </source>
</evidence>
<name>A0A5A7SZ79_CUCMM</name>
<dbReference type="EMBL" id="SSTD01007155">
    <property type="protein sequence ID" value="TYK19083.1"/>
    <property type="molecule type" value="Genomic_DNA"/>
</dbReference>
<dbReference type="InterPro" id="IPR043502">
    <property type="entry name" value="DNA/RNA_pol_sf"/>
</dbReference>